<protein>
    <submittedName>
        <fullName evidence="2">Uncharacterized protein</fullName>
    </submittedName>
</protein>
<accession>A0ABT6MZK3</accession>
<gene>
    <name evidence="2" type="ORF">QGN17_07080</name>
</gene>
<keyword evidence="1" id="KW-0472">Membrane</keyword>
<evidence type="ECO:0000313" key="3">
    <source>
        <dbReference type="Proteomes" id="UP001160625"/>
    </source>
</evidence>
<dbReference type="Proteomes" id="UP001160625">
    <property type="component" value="Unassembled WGS sequence"/>
</dbReference>
<organism evidence="2 3">
    <name type="scientific">Sphingomonas oryzagri</name>
    <dbReference type="NCBI Taxonomy" id="3042314"/>
    <lineage>
        <taxon>Bacteria</taxon>
        <taxon>Pseudomonadati</taxon>
        <taxon>Pseudomonadota</taxon>
        <taxon>Alphaproteobacteria</taxon>
        <taxon>Sphingomonadales</taxon>
        <taxon>Sphingomonadaceae</taxon>
        <taxon>Sphingomonas</taxon>
    </lineage>
</organism>
<sequence>MMDSLYFLLIVFVVAVVASVSGYCLGRLRPSWSRHRLAMLSALPLPLLGCLSSVVVIVDAANAPRERCGVDACGMATAAGMFGIMLSAVMFVIGYVAVFLSQSWLSRL</sequence>
<feature type="transmembrane region" description="Helical" evidence="1">
    <location>
        <begin position="37"/>
        <end position="58"/>
    </location>
</feature>
<keyword evidence="1" id="KW-0812">Transmembrane</keyword>
<name>A0ABT6MZK3_9SPHN</name>
<dbReference type="RefSeq" id="WP_281043791.1">
    <property type="nucleotide sequence ID" value="NZ_JARYGZ010000001.1"/>
</dbReference>
<evidence type="ECO:0000313" key="2">
    <source>
        <dbReference type="EMBL" id="MDH7638491.1"/>
    </source>
</evidence>
<comment type="caution">
    <text evidence="2">The sequence shown here is derived from an EMBL/GenBank/DDBJ whole genome shotgun (WGS) entry which is preliminary data.</text>
</comment>
<keyword evidence="1" id="KW-1133">Transmembrane helix</keyword>
<feature type="transmembrane region" description="Helical" evidence="1">
    <location>
        <begin position="6"/>
        <end position="25"/>
    </location>
</feature>
<evidence type="ECO:0000256" key="1">
    <source>
        <dbReference type="SAM" id="Phobius"/>
    </source>
</evidence>
<reference evidence="2" key="1">
    <citation type="submission" date="2023-04" db="EMBL/GenBank/DDBJ databases">
        <title>Sphingomonas sp. MAHUQ-71 isolated from rice field.</title>
        <authorList>
            <person name="Huq M.A."/>
        </authorList>
    </citation>
    <scope>NUCLEOTIDE SEQUENCE</scope>
    <source>
        <strain evidence="2">MAHUQ-71</strain>
    </source>
</reference>
<dbReference type="EMBL" id="JARYGZ010000001">
    <property type="protein sequence ID" value="MDH7638491.1"/>
    <property type="molecule type" value="Genomic_DNA"/>
</dbReference>
<proteinExistence type="predicted"/>
<feature type="transmembrane region" description="Helical" evidence="1">
    <location>
        <begin position="78"/>
        <end position="100"/>
    </location>
</feature>
<keyword evidence="3" id="KW-1185">Reference proteome</keyword>